<gene>
    <name evidence="1" type="ORF">C492_08940</name>
</gene>
<organism evidence="1 2">
    <name type="scientific">Natronococcus jeotgali DSM 18795</name>
    <dbReference type="NCBI Taxonomy" id="1227498"/>
    <lineage>
        <taxon>Archaea</taxon>
        <taxon>Methanobacteriati</taxon>
        <taxon>Methanobacteriota</taxon>
        <taxon>Stenosarchaea group</taxon>
        <taxon>Halobacteria</taxon>
        <taxon>Halobacteriales</taxon>
        <taxon>Natrialbaceae</taxon>
        <taxon>Natronococcus</taxon>
    </lineage>
</organism>
<reference evidence="1 2" key="1">
    <citation type="journal article" date="2014" name="PLoS Genet.">
        <title>Phylogenetically driven sequencing of extremely halophilic archaea reveals strategies for static and dynamic osmo-response.</title>
        <authorList>
            <person name="Becker E.A."/>
            <person name="Seitzer P.M."/>
            <person name="Tritt A."/>
            <person name="Larsen D."/>
            <person name="Krusor M."/>
            <person name="Yao A.I."/>
            <person name="Wu D."/>
            <person name="Madern D."/>
            <person name="Eisen J.A."/>
            <person name="Darling A.E."/>
            <person name="Facciotti M.T."/>
        </authorList>
    </citation>
    <scope>NUCLEOTIDE SEQUENCE [LARGE SCALE GENOMIC DNA]</scope>
    <source>
        <strain evidence="1 2">DSM 18795</strain>
    </source>
</reference>
<proteinExistence type="predicted"/>
<keyword evidence="2" id="KW-1185">Reference proteome</keyword>
<dbReference type="Proteomes" id="UP000011531">
    <property type="component" value="Unassembled WGS sequence"/>
</dbReference>
<sequence length="65" mass="7014">MTVELGDGAQISLLRGVNPKVGVEFVEHRKDASNFGRLFGVVDNAIYEQGPAVKLVVQLCVGRES</sequence>
<evidence type="ECO:0000313" key="1">
    <source>
        <dbReference type="EMBL" id="ELY61950.1"/>
    </source>
</evidence>
<dbReference type="STRING" id="1227498.C492_08940"/>
<protein>
    <submittedName>
        <fullName evidence="1">Uncharacterized protein</fullName>
    </submittedName>
</protein>
<dbReference type="AlphaFoldDB" id="L9XJQ2"/>
<evidence type="ECO:0000313" key="2">
    <source>
        <dbReference type="Proteomes" id="UP000011531"/>
    </source>
</evidence>
<comment type="caution">
    <text evidence="1">The sequence shown here is derived from an EMBL/GenBank/DDBJ whole genome shotgun (WGS) entry which is preliminary data.</text>
</comment>
<name>L9XJQ2_9EURY</name>
<dbReference type="EMBL" id="AOIA01000079">
    <property type="protein sequence ID" value="ELY61950.1"/>
    <property type="molecule type" value="Genomic_DNA"/>
</dbReference>
<dbReference type="RefSeq" id="WP_008422474.1">
    <property type="nucleotide sequence ID" value="NZ_AOIA01000079.1"/>
</dbReference>
<accession>L9XJQ2</accession>